<dbReference type="GO" id="GO:0015031">
    <property type="term" value="P:protein transport"/>
    <property type="evidence" value="ECO:0007669"/>
    <property type="project" value="UniProtKB-KW"/>
</dbReference>
<comment type="subcellular location">
    <subcellularLocation>
        <location evidence="2">Cytoplasm</location>
    </subcellularLocation>
</comment>
<dbReference type="Proteomes" id="UP000192569">
    <property type="component" value="Chromosome I"/>
</dbReference>
<keyword evidence="9" id="KW-0175">Coiled coil</keyword>
<evidence type="ECO:0000256" key="4">
    <source>
        <dbReference type="ARBA" id="ARBA00022448"/>
    </source>
</evidence>
<dbReference type="InterPro" id="IPR051472">
    <property type="entry name" value="T3SS_Stator/FliH"/>
</dbReference>
<feature type="domain" description="Flagellar assembly protein FliH/Type III secretion system HrpE" evidence="10">
    <location>
        <begin position="110"/>
        <end position="237"/>
    </location>
</feature>
<evidence type="ECO:0000256" key="6">
    <source>
        <dbReference type="ARBA" id="ARBA00022795"/>
    </source>
</evidence>
<evidence type="ECO:0000313" key="11">
    <source>
        <dbReference type="EMBL" id="SMB93988.1"/>
    </source>
</evidence>
<dbReference type="STRING" id="698762.SAMN00808754_0949"/>
<evidence type="ECO:0000259" key="10">
    <source>
        <dbReference type="Pfam" id="PF02108"/>
    </source>
</evidence>
<reference evidence="11 12" key="1">
    <citation type="submission" date="2017-04" db="EMBL/GenBank/DDBJ databases">
        <authorList>
            <person name="Afonso C.L."/>
            <person name="Miller P.J."/>
            <person name="Scott M.A."/>
            <person name="Spackman E."/>
            <person name="Goraichik I."/>
            <person name="Dimitrov K.M."/>
            <person name="Suarez D.L."/>
            <person name="Swayne D.E."/>
        </authorList>
    </citation>
    <scope>NUCLEOTIDE SEQUENCE [LARGE SCALE GENOMIC DNA]</scope>
    <source>
        <strain evidence="11 12">ToBE</strain>
    </source>
</reference>
<gene>
    <name evidence="11" type="ORF">SAMN00808754_0949</name>
</gene>
<feature type="coiled-coil region" evidence="9">
    <location>
        <begin position="36"/>
        <end position="142"/>
    </location>
</feature>
<accession>A0A1W1VKY5</accession>
<evidence type="ECO:0000256" key="7">
    <source>
        <dbReference type="ARBA" id="ARBA00022927"/>
    </source>
</evidence>
<dbReference type="EMBL" id="LT838272">
    <property type="protein sequence ID" value="SMB93988.1"/>
    <property type="molecule type" value="Genomic_DNA"/>
</dbReference>
<dbReference type="InterPro" id="IPR000563">
    <property type="entry name" value="Flag_FliH"/>
</dbReference>
<evidence type="ECO:0000256" key="2">
    <source>
        <dbReference type="ARBA" id="ARBA00004496"/>
    </source>
</evidence>
<keyword evidence="11" id="KW-0966">Cell projection</keyword>
<evidence type="ECO:0000256" key="8">
    <source>
        <dbReference type="ARBA" id="ARBA00023225"/>
    </source>
</evidence>
<keyword evidence="11" id="KW-0969">Cilium</keyword>
<dbReference type="GO" id="GO:0005829">
    <property type="term" value="C:cytosol"/>
    <property type="evidence" value="ECO:0007669"/>
    <property type="project" value="TreeGrafter"/>
</dbReference>
<protein>
    <submittedName>
        <fullName evidence="11">Flagellar assembly protein FliH</fullName>
    </submittedName>
</protein>
<name>A0A1W1VKY5_9FIRM</name>
<keyword evidence="8" id="KW-1006">Bacterial flagellum protein export</keyword>
<evidence type="ECO:0000256" key="9">
    <source>
        <dbReference type="SAM" id="Coils"/>
    </source>
</evidence>
<evidence type="ECO:0000313" key="12">
    <source>
        <dbReference type="Proteomes" id="UP000192569"/>
    </source>
</evidence>
<proteinExistence type="inferred from homology"/>
<evidence type="ECO:0000256" key="1">
    <source>
        <dbReference type="ARBA" id="ARBA00003041"/>
    </source>
</evidence>
<evidence type="ECO:0000256" key="3">
    <source>
        <dbReference type="ARBA" id="ARBA00006602"/>
    </source>
</evidence>
<dbReference type="Pfam" id="PF02108">
    <property type="entry name" value="FliH"/>
    <property type="match status" value="1"/>
</dbReference>
<keyword evidence="6" id="KW-1005">Bacterial flagellum biogenesis</keyword>
<keyword evidence="12" id="KW-1185">Reference proteome</keyword>
<dbReference type="GO" id="GO:0044781">
    <property type="term" value="P:bacterial-type flagellum organization"/>
    <property type="evidence" value="ECO:0007669"/>
    <property type="project" value="UniProtKB-KW"/>
</dbReference>
<keyword evidence="4" id="KW-0813">Transport</keyword>
<comment type="function">
    <text evidence="1">Needed for flagellar regrowth and assembly.</text>
</comment>
<dbReference type="PANTHER" id="PTHR34982">
    <property type="entry name" value="YOP PROTEINS TRANSLOCATION PROTEIN L"/>
    <property type="match status" value="1"/>
</dbReference>
<dbReference type="PANTHER" id="PTHR34982:SF1">
    <property type="entry name" value="FLAGELLAR ASSEMBLY PROTEIN FLIH"/>
    <property type="match status" value="1"/>
</dbReference>
<evidence type="ECO:0000256" key="5">
    <source>
        <dbReference type="ARBA" id="ARBA00022490"/>
    </source>
</evidence>
<keyword evidence="5" id="KW-0963">Cytoplasm</keyword>
<dbReference type="InterPro" id="IPR018035">
    <property type="entry name" value="Flagellar_FliH/T3SS_HrpE"/>
</dbReference>
<comment type="similarity">
    <text evidence="3">Belongs to the FliH family.</text>
</comment>
<dbReference type="GO" id="GO:0003774">
    <property type="term" value="F:cytoskeletal motor activity"/>
    <property type="evidence" value="ECO:0007669"/>
    <property type="project" value="InterPro"/>
</dbReference>
<organism evidence="11 12">
    <name type="scientific">Thermanaeromonas toyohensis ToBE</name>
    <dbReference type="NCBI Taxonomy" id="698762"/>
    <lineage>
        <taxon>Bacteria</taxon>
        <taxon>Bacillati</taxon>
        <taxon>Bacillota</taxon>
        <taxon>Clostridia</taxon>
        <taxon>Neomoorellales</taxon>
        <taxon>Neomoorellaceae</taxon>
        <taxon>Thermanaeromonas</taxon>
    </lineage>
</organism>
<dbReference type="GO" id="GO:0071973">
    <property type="term" value="P:bacterial-type flagellum-dependent cell motility"/>
    <property type="evidence" value="ECO:0007669"/>
    <property type="project" value="InterPro"/>
</dbReference>
<keyword evidence="7" id="KW-0653">Protein transport</keyword>
<dbReference type="SUPFAM" id="SSF160527">
    <property type="entry name" value="V-type ATPase subunit E-like"/>
    <property type="match status" value="1"/>
</dbReference>
<keyword evidence="11" id="KW-0282">Flagellum</keyword>
<dbReference type="AlphaFoldDB" id="A0A1W1VKY5"/>
<sequence>MLSWSRVIKGALCSMEQRPVPVRPVPLEQPEVELLLEKAEENVKERAELLLEEARREAESLREKAQKEVEALKRQGWEEGYRAGWEEGHRDGLQAAKAEAEILRREGEKIREQAREVLKEAKEVYKETLKEAEEQVLELALEIAEQIVGRQVELNRDIVLDIAHKAIQRVAEGQFYTIYASPDEAALLRQHREELLKEAPPKARLQIIADPALKPGGCRVETESGFVDATVDTQLMEVRRLLKGA</sequence>
<dbReference type="PRINTS" id="PR01003">
    <property type="entry name" value="FLGFLIH"/>
</dbReference>
<dbReference type="GO" id="GO:0009288">
    <property type="term" value="C:bacterial-type flagellum"/>
    <property type="evidence" value="ECO:0007669"/>
    <property type="project" value="InterPro"/>
</dbReference>